<evidence type="ECO:0000313" key="1">
    <source>
        <dbReference type="EMBL" id="SFV61770.1"/>
    </source>
</evidence>
<dbReference type="AlphaFoldDB" id="A0A1W1C7D3"/>
<name>A0A1W1C7D3_9ZZZZ</name>
<proteinExistence type="predicted"/>
<accession>A0A1W1C7D3</accession>
<sequence length="161" mass="17797">MKKIAISILLTSTIYAGGIFSVGHKNISITAGTDTAYGNTYTVMGIDAHYFIVDNFSMGISYQTWLGDDPSINQITIPMTYHIPLDIGFRPYLGGFYSRTMIGEDSNYDYDDYNSYGGRVGITMQTSPNAYMSFGWVQEFTENGDNISSRGYPEVSAGISF</sequence>
<dbReference type="EMBL" id="FPHE01000108">
    <property type="protein sequence ID" value="SFV61770.1"/>
    <property type="molecule type" value="Genomic_DNA"/>
</dbReference>
<organism evidence="1">
    <name type="scientific">hydrothermal vent metagenome</name>
    <dbReference type="NCBI Taxonomy" id="652676"/>
    <lineage>
        <taxon>unclassified sequences</taxon>
        <taxon>metagenomes</taxon>
        <taxon>ecological metagenomes</taxon>
    </lineage>
</organism>
<evidence type="ECO:0008006" key="2">
    <source>
        <dbReference type="Google" id="ProtNLM"/>
    </source>
</evidence>
<protein>
    <recommendedName>
        <fullName evidence="2">Outer membrane protein beta-barrel domain-containing protein</fullName>
    </recommendedName>
</protein>
<reference evidence="1" key="1">
    <citation type="submission" date="2016-10" db="EMBL/GenBank/DDBJ databases">
        <authorList>
            <person name="de Groot N.N."/>
        </authorList>
    </citation>
    <scope>NUCLEOTIDE SEQUENCE</scope>
</reference>
<gene>
    <name evidence="1" type="ORF">MNB_SV-12-941</name>
</gene>